<name>A0A9W6T9V9_AMBMO</name>
<feature type="compositionally biased region" description="Low complexity" evidence="1">
    <location>
        <begin position="82"/>
        <end position="103"/>
    </location>
</feature>
<accession>A0A9W6T9V9</accession>
<feature type="compositionally biased region" description="Polar residues" evidence="1">
    <location>
        <begin position="108"/>
        <end position="124"/>
    </location>
</feature>
<organism evidence="2 3">
    <name type="scientific">Ambrosiozyma monospora</name>
    <name type="common">Yeast</name>
    <name type="synonym">Endomycopsis monosporus</name>
    <dbReference type="NCBI Taxonomy" id="43982"/>
    <lineage>
        <taxon>Eukaryota</taxon>
        <taxon>Fungi</taxon>
        <taxon>Dikarya</taxon>
        <taxon>Ascomycota</taxon>
        <taxon>Saccharomycotina</taxon>
        <taxon>Pichiomycetes</taxon>
        <taxon>Pichiales</taxon>
        <taxon>Pichiaceae</taxon>
        <taxon>Ambrosiozyma</taxon>
    </lineage>
</organism>
<comment type="caution">
    <text evidence="2">The sequence shown here is derived from an EMBL/GenBank/DDBJ whole genome shotgun (WGS) entry which is preliminary data.</text>
</comment>
<evidence type="ECO:0000313" key="3">
    <source>
        <dbReference type="Proteomes" id="UP001165063"/>
    </source>
</evidence>
<feature type="region of interest" description="Disordered" evidence="1">
    <location>
        <begin position="79"/>
        <end position="124"/>
    </location>
</feature>
<reference evidence="2" key="1">
    <citation type="submission" date="2023-04" db="EMBL/GenBank/DDBJ databases">
        <title>Ambrosiozyma monospora NBRC 1965.</title>
        <authorList>
            <person name="Ichikawa N."/>
            <person name="Sato H."/>
            <person name="Tonouchi N."/>
        </authorList>
    </citation>
    <scope>NUCLEOTIDE SEQUENCE</scope>
    <source>
        <strain evidence="2">NBRC 1965</strain>
    </source>
</reference>
<evidence type="ECO:0000313" key="2">
    <source>
        <dbReference type="EMBL" id="GME81695.1"/>
    </source>
</evidence>
<protein>
    <submittedName>
        <fullName evidence="2">Unnamed protein product</fullName>
    </submittedName>
</protein>
<gene>
    <name evidence="2" type="ORF">Amon01_001002100</name>
</gene>
<dbReference type="AlphaFoldDB" id="A0A9W6T9V9"/>
<keyword evidence="3" id="KW-1185">Reference proteome</keyword>
<evidence type="ECO:0000256" key="1">
    <source>
        <dbReference type="SAM" id="MobiDB-lite"/>
    </source>
</evidence>
<dbReference type="EMBL" id="BSXU01014984">
    <property type="protein sequence ID" value="GME81695.1"/>
    <property type="molecule type" value="Genomic_DNA"/>
</dbReference>
<dbReference type="Proteomes" id="UP001165063">
    <property type="component" value="Unassembled WGS sequence"/>
</dbReference>
<proteinExistence type="predicted"/>
<sequence>MYNVTFSGTNPKPSFPTKTTLKSLINFDTIVHYVDWQTVDLNSKVLPLNVLISNSLKDLIIVKLNIGFDEDVSLEIGGGGAAAASSNNTNNTNIINNNNYNNNHSFKKSQSYKNYQHPQLKSSP</sequence>